<proteinExistence type="predicted"/>
<evidence type="ECO:0000313" key="3">
    <source>
        <dbReference type="EMBL" id="NIH80050.1"/>
    </source>
</evidence>
<protein>
    <submittedName>
        <fullName evidence="3">Iron complex transport system substrate-binding protein</fullName>
    </submittedName>
</protein>
<organism evidence="3 4">
    <name type="scientific">Amycolatopsis viridis</name>
    <dbReference type="NCBI Taxonomy" id="185678"/>
    <lineage>
        <taxon>Bacteria</taxon>
        <taxon>Bacillati</taxon>
        <taxon>Actinomycetota</taxon>
        <taxon>Actinomycetes</taxon>
        <taxon>Pseudonocardiales</taxon>
        <taxon>Pseudonocardiaceae</taxon>
        <taxon>Amycolatopsis</taxon>
    </lineage>
</organism>
<name>A0ABX0SWY0_9PSEU</name>
<evidence type="ECO:0000256" key="1">
    <source>
        <dbReference type="SAM" id="MobiDB-lite"/>
    </source>
</evidence>
<dbReference type="CDD" id="cd01144">
    <property type="entry name" value="BtuF"/>
    <property type="match status" value="1"/>
</dbReference>
<dbReference type="PANTHER" id="PTHR42860:SF1">
    <property type="entry name" value="VITAMIN B12-BINDING PROTEIN"/>
    <property type="match status" value="1"/>
</dbReference>
<accession>A0ABX0SWY0</accession>
<dbReference type="EMBL" id="JAANOU010000001">
    <property type="protein sequence ID" value="NIH80050.1"/>
    <property type="molecule type" value="Genomic_DNA"/>
</dbReference>
<dbReference type="Pfam" id="PF01497">
    <property type="entry name" value="Peripla_BP_2"/>
    <property type="match status" value="1"/>
</dbReference>
<dbReference type="Proteomes" id="UP000754495">
    <property type="component" value="Unassembled WGS sequence"/>
</dbReference>
<evidence type="ECO:0000313" key="4">
    <source>
        <dbReference type="Proteomes" id="UP000754495"/>
    </source>
</evidence>
<reference evidence="3 4" key="1">
    <citation type="submission" date="2020-03" db="EMBL/GenBank/DDBJ databases">
        <title>Sequencing the genomes of 1000 actinobacteria strains.</title>
        <authorList>
            <person name="Klenk H.-P."/>
        </authorList>
    </citation>
    <scope>NUCLEOTIDE SEQUENCE [LARGE SCALE GENOMIC DNA]</scope>
    <source>
        <strain evidence="3 4">DSM 45668</strain>
    </source>
</reference>
<dbReference type="InterPro" id="IPR002491">
    <property type="entry name" value="ABC_transptr_periplasmic_BD"/>
</dbReference>
<comment type="caution">
    <text evidence="3">The sequence shown here is derived from an EMBL/GenBank/DDBJ whole genome shotgun (WGS) entry which is preliminary data.</text>
</comment>
<dbReference type="Gene3D" id="3.40.50.1980">
    <property type="entry name" value="Nitrogenase molybdenum iron protein domain"/>
    <property type="match status" value="2"/>
</dbReference>
<feature type="domain" description="Fe/B12 periplasmic-binding" evidence="2">
    <location>
        <begin position="2"/>
        <end position="287"/>
    </location>
</feature>
<dbReference type="PANTHER" id="PTHR42860">
    <property type="entry name" value="VITAMIN B12-BINDING PROTEIN"/>
    <property type="match status" value="1"/>
</dbReference>
<dbReference type="SUPFAM" id="SSF53807">
    <property type="entry name" value="Helical backbone' metal receptor"/>
    <property type="match status" value="1"/>
</dbReference>
<keyword evidence="4" id="KW-1185">Reference proteome</keyword>
<dbReference type="RefSeq" id="WP_167113651.1">
    <property type="nucleotide sequence ID" value="NZ_JAANOU010000001.1"/>
</dbReference>
<gene>
    <name evidence="3" type="ORF">FHX46_002580</name>
</gene>
<evidence type="ECO:0000259" key="2">
    <source>
        <dbReference type="PROSITE" id="PS50983"/>
    </source>
</evidence>
<dbReference type="PROSITE" id="PS50983">
    <property type="entry name" value="FE_B12_PBP"/>
    <property type="match status" value="1"/>
</dbReference>
<dbReference type="InterPro" id="IPR051030">
    <property type="entry name" value="Vitamin_B12-ABC_binding"/>
</dbReference>
<feature type="region of interest" description="Disordered" evidence="1">
    <location>
        <begin position="290"/>
        <end position="309"/>
    </location>
</feature>
<sequence length="309" mass="32660">MRIVSLLPAATDIVAELGLAGHLVGRTHECDWPPGVGAVPVVTGSGLHAAMSSREITAAVGGAHSGSALYALDSAKLAELAPDVVLTQDLCEVCAVSYRRVSDAVRLLDAGPRVLSLEPRTLPEVLDCLRQVGEVLGVPEVAHERHRDLEARLDAVRAKTGHRNRPRVAAIEWLDPVWPAGHWVPEQILAAGGEPLLAVPGEHTHAVDWSAVVAARPDVLLLLPCGLPPDRTETELDLLTTRPGWADLPAVRSGRVWVLDGPAYFNRPGPRVVRGAEILAHVLHGIGDVTPEEARPARSPSGSGGAPPV</sequence>